<dbReference type="InterPro" id="IPR016187">
    <property type="entry name" value="CTDL_fold"/>
</dbReference>
<dbReference type="InterPro" id="IPR050828">
    <property type="entry name" value="C-type_lectin/matrix_domain"/>
</dbReference>
<feature type="compositionally biased region" description="Pro residues" evidence="1">
    <location>
        <begin position="66"/>
        <end position="80"/>
    </location>
</feature>
<comment type="caution">
    <text evidence="2">The sequence shown here is derived from an EMBL/GenBank/DDBJ whole genome shotgun (WGS) entry which is preliminary data.</text>
</comment>
<gene>
    <name evidence="2" type="ORF">P7K49_033143</name>
</gene>
<feature type="compositionally biased region" description="Basic and acidic residues" evidence="1">
    <location>
        <begin position="1"/>
        <end position="14"/>
    </location>
</feature>
<feature type="region of interest" description="Disordered" evidence="1">
    <location>
        <begin position="1"/>
        <end position="36"/>
    </location>
</feature>
<evidence type="ECO:0000313" key="2">
    <source>
        <dbReference type="EMBL" id="KAK2087236.1"/>
    </source>
</evidence>
<dbReference type="Gene3D" id="3.10.100.10">
    <property type="entry name" value="Mannose-Binding Protein A, subunit A"/>
    <property type="match status" value="1"/>
</dbReference>
<protein>
    <submittedName>
        <fullName evidence="2">Uncharacterized protein</fullName>
    </submittedName>
</protein>
<evidence type="ECO:0000256" key="1">
    <source>
        <dbReference type="SAM" id="MobiDB-lite"/>
    </source>
</evidence>
<name>A0ABQ9TR29_SAGOE</name>
<dbReference type="SUPFAM" id="SSF56436">
    <property type="entry name" value="C-type lectin-like"/>
    <property type="match status" value="1"/>
</dbReference>
<keyword evidence="3" id="KW-1185">Reference proteome</keyword>
<accession>A0ABQ9TR29</accession>
<dbReference type="InterPro" id="IPR016186">
    <property type="entry name" value="C-type_lectin-like/link_sf"/>
</dbReference>
<reference evidence="2 3" key="1">
    <citation type="submission" date="2023-05" db="EMBL/GenBank/DDBJ databases">
        <title>B98-5 Cell Line De Novo Hybrid Assembly: An Optical Mapping Approach.</title>
        <authorList>
            <person name="Kananen K."/>
            <person name="Auerbach J.A."/>
            <person name="Kautto E."/>
            <person name="Blachly J.S."/>
        </authorList>
    </citation>
    <scope>NUCLEOTIDE SEQUENCE [LARGE SCALE GENOMIC DNA]</scope>
    <source>
        <strain evidence="2">B95-8</strain>
        <tissue evidence="2">Cell line</tissue>
    </source>
</reference>
<sequence>MEQESALRELRERALSPGRAQRPFDPDPVLTGRDHENVRTELFRALEAVRFQNSEGDRSGGVHPAPLGPRPGSGSPPPSPRNRTPTPLHPLGVLLLDALDLCDPRHLAGSCEPCPQSWLPFEGSCYFFSGPKTTWAAALSHCAHASAHLVFVGDPDEQVRRGRGRVQVERRMSPPF</sequence>
<proteinExistence type="predicted"/>
<dbReference type="PANTHER" id="PTHR45710">
    <property type="entry name" value="C-TYPE LECTIN DOMAIN-CONTAINING PROTEIN 180"/>
    <property type="match status" value="1"/>
</dbReference>
<evidence type="ECO:0000313" key="3">
    <source>
        <dbReference type="Proteomes" id="UP001266305"/>
    </source>
</evidence>
<organism evidence="2 3">
    <name type="scientific">Saguinus oedipus</name>
    <name type="common">Cotton-top tamarin</name>
    <name type="synonym">Oedipomidas oedipus</name>
    <dbReference type="NCBI Taxonomy" id="9490"/>
    <lineage>
        <taxon>Eukaryota</taxon>
        <taxon>Metazoa</taxon>
        <taxon>Chordata</taxon>
        <taxon>Craniata</taxon>
        <taxon>Vertebrata</taxon>
        <taxon>Euteleostomi</taxon>
        <taxon>Mammalia</taxon>
        <taxon>Eutheria</taxon>
        <taxon>Euarchontoglires</taxon>
        <taxon>Primates</taxon>
        <taxon>Haplorrhini</taxon>
        <taxon>Platyrrhini</taxon>
        <taxon>Cebidae</taxon>
        <taxon>Callitrichinae</taxon>
        <taxon>Saguinus</taxon>
    </lineage>
</organism>
<dbReference type="Proteomes" id="UP001266305">
    <property type="component" value="Unassembled WGS sequence"/>
</dbReference>
<dbReference type="PANTHER" id="PTHR45710:SF26">
    <property type="entry name" value="RH26557P"/>
    <property type="match status" value="1"/>
</dbReference>
<dbReference type="EMBL" id="JASSZA010000019">
    <property type="protein sequence ID" value="KAK2087236.1"/>
    <property type="molecule type" value="Genomic_DNA"/>
</dbReference>
<feature type="region of interest" description="Disordered" evidence="1">
    <location>
        <begin position="49"/>
        <end position="87"/>
    </location>
</feature>